<dbReference type="AlphaFoldDB" id="A0A6A3VHI4"/>
<name>A0A6A3VHI4_9STRA</name>
<comment type="caution">
    <text evidence="1">The sequence shown here is derived from an EMBL/GenBank/DDBJ whole genome shotgun (WGS) entry which is preliminary data.</text>
</comment>
<evidence type="ECO:0000313" key="2">
    <source>
        <dbReference type="Proteomes" id="UP000440367"/>
    </source>
</evidence>
<dbReference type="EMBL" id="QXGD01005166">
    <property type="protein sequence ID" value="KAE9167169.1"/>
    <property type="molecule type" value="Genomic_DNA"/>
</dbReference>
<proteinExistence type="predicted"/>
<sequence length="361" mass="40810">MRYHKGFWVYAGEEGASISESAGRFAREQATLPVPGDSKAAGNWLRSRAGRTLRDRWLACTPDTRQMYMNNNPDESFPLADNPEGIADARRERSRFPRMVPADVTTPRVLQEAVATTPRPNASPTDRTTRKQLDAVQKYCAVVECMGANIANGISPPAKSRVVEIATDVAHTMRAAATQMTMYTDQEAQDALQETVSSVRSAELTLCNYVRDIARKNRSFETMYITERSMTPSAQNTCNTFFYWVRLQTLQGHPHCPTHQLPKLLLMVMMKTLDLKVERAHFHQQIKAQLRQKIQRIQILPWQTPESGVGKVPPSRTPPKLWTETMSRKKHRFVMLVMLMRAGPELMAPVAMSAVQVLRVV</sequence>
<gene>
    <name evidence="1" type="ORF">PF002_g30945</name>
</gene>
<dbReference type="Proteomes" id="UP000440367">
    <property type="component" value="Unassembled WGS sequence"/>
</dbReference>
<evidence type="ECO:0000313" key="1">
    <source>
        <dbReference type="EMBL" id="KAE9167169.1"/>
    </source>
</evidence>
<accession>A0A6A3VHI4</accession>
<protein>
    <submittedName>
        <fullName evidence="1">Uncharacterized protein</fullName>
    </submittedName>
</protein>
<reference evidence="1 2" key="1">
    <citation type="submission" date="2018-08" db="EMBL/GenBank/DDBJ databases">
        <title>Genomic investigation of the strawberry pathogen Phytophthora fragariae indicates pathogenicity is determined by transcriptional variation in three key races.</title>
        <authorList>
            <person name="Adams T.M."/>
            <person name="Armitage A.D."/>
            <person name="Sobczyk M.K."/>
            <person name="Bates H.J."/>
            <person name="Dunwell J.M."/>
            <person name="Nellist C.F."/>
            <person name="Harrison R.J."/>
        </authorList>
    </citation>
    <scope>NUCLEOTIDE SEQUENCE [LARGE SCALE GENOMIC DNA]</scope>
    <source>
        <strain evidence="1 2">BC-1</strain>
    </source>
</reference>
<organism evidence="1 2">
    <name type="scientific">Phytophthora fragariae</name>
    <dbReference type="NCBI Taxonomy" id="53985"/>
    <lineage>
        <taxon>Eukaryota</taxon>
        <taxon>Sar</taxon>
        <taxon>Stramenopiles</taxon>
        <taxon>Oomycota</taxon>
        <taxon>Peronosporomycetes</taxon>
        <taxon>Peronosporales</taxon>
        <taxon>Peronosporaceae</taxon>
        <taxon>Phytophthora</taxon>
    </lineage>
</organism>